<dbReference type="Proteomes" id="UP000030152">
    <property type="component" value="Unassembled WGS sequence"/>
</dbReference>
<dbReference type="Gene3D" id="3.30.565.10">
    <property type="entry name" value="Histidine kinase-like ATPase, C-terminal domain"/>
    <property type="match status" value="1"/>
</dbReference>
<evidence type="ECO:0000259" key="12">
    <source>
        <dbReference type="PROSITE" id="PS50109"/>
    </source>
</evidence>
<keyword evidence="8 11" id="KW-1133">Transmembrane helix</keyword>
<dbReference type="CDD" id="cd00082">
    <property type="entry name" value="HisKA"/>
    <property type="match status" value="1"/>
</dbReference>
<accession>A0A0A2M3J6</accession>
<dbReference type="PANTHER" id="PTHR45436">
    <property type="entry name" value="SENSOR HISTIDINE KINASE YKOH"/>
    <property type="match status" value="1"/>
</dbReference>
<evidence type="ECO:0000256" key="5">
    <source>
        <dbReference type="ARBA" id="ARBA00022679"/>
    </source>
</evidence>
<keyword evidence="10 11" id="KW-0472">Membrane</keyword>
<sequence>MAPLSFKNRIAVYNLAGAATLVLVVFIVIYHIVSAAVNYDINQDLQLEIDSHTSFVAKQQPFERFTGVNEWDESEHKAIVINPVFVQIFDTNGKSIEKSPNLNGANLKWSYSQHDKYTDTFVSGIAIRQQMAKLLNNGEVKGYVIIAMSVELPHRVLNNLLFVLWVTYPIVLLVLFVITRIIAGKSIAPALNIISTTKKITENSIDKRIALPVNRDELYMLSATINELLERIENAITREKQFASHASHELRTPLAIIRGTLEVLIRKPRETAEYVEKINYCIVEVNRLTTMVEQLLLLARFESNKAALQLKSTALDEIILQAMERYSPEIKSKNISVNFSFKDHFYVVTDAAMAAIIIENLLSNAIKYSYDDGHIDITLVQNSADVTCMITDNGRGIAKEDLNRVYEQFYRSEATEHTAIKGTGLGLSIVKRLCDMLGATIALNSEKGSGTTVALTFKSGN</sequence>
<organism evidence="14 15">
    <name type="scientific">Flavobacterium rivuli WB 3.3-2 = DSM 21788</name>
    <dbReference type="NCBI Taxonomy" id="1121895"/>
    <lineage>
        <taxon>Bacteria</taxon>
        <taxon>Pseudomonadati</taxon>
        <taxon>Bacteroidota</taxon>
        <taxon>Flavobacteriia</taxon>
        <taxon>Flavobacteriales</taxon>
        <taxon>Flavobacteriaceae</taxon>
        <taxon>Flavobacterium</taxon>
    </lineage>
</organism>
<dbReference type="PANTHER" id="PTHR45436:SF5">
    <property type="entry name" value="SENSOR HISTIDINE KINASE TRCS"/>
    <property type="match status" value="1"/>
</dbReference>
<dbReference type="SUPFAM" id="SSF55874">
    <property type="entry name" value="ATPase domain of HSP90 chaperone/DNA topoisomerase II/histidine kinase"/>
    <property type="match status" value="1"/>
</dbReference>
<dbReference type="Pfam" id="PF00512">
    <property type="entry name" value="HisKA"/>
    <property type="match status" value="1"/>
</dbReference>
<dbReference type="OrthoDB" id="594725at2"/>
<evidence type="ECO:0000256" key="3">
    <source>
        <dbReference type="ARBA" id="ARBA00012438"/>
    </source>
</evidence>
<keyword evidence="9" id="KW-0902">Two-component regulatory system</keyword>
<feature type="domain" description="HAMP" evidence="13">
    <location>
        <begin position="184"/>
        <end position="237"/>
    </location>
</feature>
<protein>
    <recommendedName>
        <fullName evidence="3">histidine kinase</fullName>
        <ecNumber evidence="3">2.7.13.3</ecNumber>
    </recommendedName>
</protein>
<dbReference type="eggNOG" id="COG2205">
    <property type="taxonomic scope" value="Bacteria"/>
</dbReference>
<dbReference type="InterPro" id="IPR050428">
    <property type="entry name" value="TCS_sensor_his_kinase"/>
</dbReference>
<evidence type="ECO:0000259" key="13">
    <source>
        <dbReference type="PROSITE" id="PS50885"/>
    </source>
</evidence>
<dbReference type="GO" id="GO:0005886">
    <property type="term" value="C:plasma membrane"/>
    <property type="evidence" value="ECO:0007669"/>
    <property type="project" value="TreeGrafter"/>
</dbReference>
<keyword evidence="15" id="KW-1185">Reference proteome</keyword>
<dbReference type="STRING" id="1121895.GCA_000378485_03339"/>
<comment type="caution">
    <text evidence="14">The sequence shown here is derived from an EMBL/GenBank/DDBJ whole genome shotgun (WGS) entry which is preliminary data.</text>
</comment>
<evidence type="ECO:0000313" key="15">
    <source>
        <dbReference type="Proteomes" id="UP000030152"/>
    </source>
</evidence>
<comment type="catalytic activity">
    <reaction evidence="1">
        <text>ATP + protein L-histidine = ADP + protein N-phospho-L-histidine.</text>
        <dbReference type="EC" id="2.7.13.3"/>
    </reaction>
</comment>
<dbReference type="InterPro" id="IPR003660">
    <property type="entry name" value="HAMP_dom"/>
</dbReference>
<keyword evidence="5" id="KW-0808">Transferase</keyword>
<dbReference type="PRINTS" id="PR00344">
    <property type="entry name" value="BCTRLSENSOR"/>
</dbReference>
<dbReference type="FunFam" id="1.10.287.130:FF:000001">
    <property type="entry name" value="Two-component sensor histidine kinase"/>
    <property type="match status" value="1"/>
</dbReference>
<proteinExistence type="predicted"/>
<evidence type="ECO:0000256" key="11">
    <source>
        <dbReference type="SAM" id="Phobius"/>
    </source>
</evidence>
<dbReference type="InterPro" id="IPR003661">
    <property type="entry name" value="HisK_dim/P_dom"/>
</dbReference>
<dbReference type="InterPro" id="IPR036890">
    <property type="entry name" value="HATPase_C_sf"/>
</dbReference>
<feature type="transmembrane region" description="Helical" evidence="11">
    <location>
        <begin position="12"/>
        <end position="33"/>
    </location>
</feature>
<dbReference type="SMART" id="SM00388">
    <property type="entry name" value="HisKA"/>
    <property type="match status" value="1"/>
</dbReference>
<keyword evidence="7" id="KW-0418">Kinase</keyword>
<dbReference type="InterPro" id="IPR004358">
    <property type="entry name" value="Sig_transdc_His_kin-like_C"/>
</dbReference>
<evidence type="ECO:0000256" key="1">
    <source>
        <dbReference type="ARBA" id="ARBA00000085"/>
    </source>
</evidence>
<evidence type="ECO:0000256" key="9">
    <source>
        <dbReference type="ARBA" id="ARBA00023012"/>
    </source>
</evidence>
<dbReference type="SMART" id="SM00387">
    <property type="entry name" value="HATPase_c"/>
    <property type="match status" value="1"/>
</dbReference>
<evidence type="ECO:0000256" key="4">
    <source>
        <dbReference type="ARBA" id="ARBA00022553"/>
    </source>
</evidence>
<evidence type="ECO:0000256" key="10">
    <source>
        <dbReference type="ARBA" id="ARBA00023136"/>
    </source>
</evidence>
<evidence type="ECO:0000256" key="6">
    <source>
        <dbReference type="ARBA" id="ARBA00022692"/>
    </source>
</evidence>
<dbReference type="EMBL" id="JRLX01000013">
    <property type="protein sequence ID" value="KGO86151.1"/>
    <property type="molecule type" value="Genomic_DNA"/>
</dbReference>
<dbReference type="FunFam" id="3.30.565.10:FF:000006">
    <property type="entry name" value="Sensor histidine kinase WalK"/>
    <property type="match status" value="1"/>
</dbReference>
<dbReference type="EC" id="2.7.13.3" evidence="3"/>
<dbReference type="InterPro" id="IPR005467">
    <property type="entry name" value="His_kinase_dom"/>
</dbReference>
<dbReference type="PROSITE" id="PS50885">
    <property type="entry name" value="HAMP"/>
    <property type="match status" value="1"/>
</dbReference>
<dbReference type="PROSITE" id="PS50109">
    <property type="entry name" value="HIS_KIN"/>
    <property type="match status" value="1"/>
</dbReference>
<name>A0A0A2M3J6_9FLAO</name>
<evidence type="ECO:0000313" key="14">
    <source>
        <dbReference type="EMBL" id="KGO86151.1"/>
    </source>
</evidence>
<keyword evidence="6 11" id="KW-0812">Transmembrane</keyword>
<reference evidence="14 15" key="1">
    <citation type="submission" date="2013-09" db="EMBL/GenBank/DDBJ databases">
        <authorList>
            <person name="Zeng Z."/>
            <person name="Chen C."/>
        </authorList>
    </citation>
    <scope>NUCLEOTIDE SEQUENCE [LARGE SCALE GENOMIC DNA]</scope>
    <source>
        <strain evidence="14 15">WB 3.3-2</strain>
    </source>
</reference>
<evidence type="ECO:0000256" key="2">
    <source>
        <dbReference type="ARBA" id="ARBA00004370"/>
    </source>
</evidence>
<dbReference type="Gene3D" id="1.10.287.130">
    <property type="match status" value="1"/>
</dbReference>
<dbReference type="RefSeq" id="WP_020214514.1">
    <property type="nucleotide sequence ID" value="NZ_JRLX01000013.1"/>
</dbReference>
<dbReference type="InterPro" id="IPR036097">
    <property type="entry name" value="HisK_dim/P_sf"/>
</dbReference>
<dbReference type="GO" id="GO:0000155">
    <property type="term" value="F:phosphorelay sensor kinase activity"/>
    <property type="evidence" value="ECO:0007669"/>
    <property type="project" value="InterPro"/>
</dbReference>
<dbReference type="CDD" id="cd00075">
    <property type="entry name" value="HATPase"/>
    <property type="match status" value="1"/>
</dbReference>
<feature type="transmembrane region" description="Helical" evidence="11">
    <location>
        <begin position="162"/>
        <end position="183"/>
    </location>
</feature>
<evidence type="ECO:0000256" key="7">
    <source>
        <dbReference type="ARBA" id="ARBA00022777"/>
    </source>
</evidence>
<keyword evidence="4" id="KW-0597">Phosphoprotein</keyword>
<gene>
    <name evidence="14" type="ORF">Q765_12605</name>
</gene>
<dbReference type="InterPro" id="IPR003594">
    <property type="entry name" value="HATPase_dom"/>
</dbReference>
<dbReference type="AlphaFoldDB" id="A0A0A2M3J6"/>
<evidence type="ECO:0000256" key="8">
    <source>
        <dbReference type="ARBA" id="ARBA00022989"/>
    </source>
</evidence>
<dbReference type="SMART" id="SM00304">
    <property type="entry name" value="HAMP"/>
    <property type="match status" value="1"/>
</dbReference>
<feature type="domain" description="Histidine kinase" evidence="12">
    <location>
        <begin position="245"/>
        <end position="461"/>
    </location>
</feature>
<dbReference type="Pfam" id="PF02518">
    <property type="entry name" value="HATPase_c"/>
    <property type="match status" value="1"/>
</dbReference>
<dbReference type="SUPFAM" id="SSF47384">
    <property type="entry name" value="Homodimeric domain of signal transducing histidine kinase"/>
    <property type="match status" value="1"/>
</dbReference>
<comment type="subcellular location">
    <subcellularLocation>
        <location evidence="2">Membrane</location>
    </subcellularLocation>
</comment>